<organism evidence="2 3">
    <name type="scientific">Microbaculum marinum</name>
    <dbReference type="NCBI Taxonomy" id="1764581"/>
    <lineage>
        <taxon>Bacteria</taxon>
        <taxon>Pseudomonadati</taxon>
        <taxon>Pseudomonadota</taxon>
        <taxon>Alphaproteobacteria</taxon>
        <taxon>Hyphomicrobiales</taxon>
        <taxon>Tepidamorphaceae</taxon>
        <taxon>Microbaculum</taxon>
    </lineage>
</organism>
<keyword evidence="1" id="KW-0472">Membrane</keyword>
<dbReference type="InterPro" id="IPR018692">
    <property type="entry name" value="DUF2189"/>
</dbReference>
<dbReference type="Pfam" id="PF09955">
    <property type="entry name" value="DUF2189"/>
    <property type="match status" value="1"/>
</dbReference>
<feature type="transmembrane region" description="Helical" evidence="1">
    <location>
        <begin position="194"/>
        <end position="221"/>
    </location>
</feature>
<feature type="transmembrane region" description="Helical" evidence="1">
    <location>
        <begin position="96"/>
        <end position="115"/>
    </location>
</feature>
<feature type="transmembrane region" description="Helical" evidence="1">
    <location>
        <begin position="242"/>
        <end position="275"/>
    </location>
</feature>
<name>A0AAW9RQ03_9HYPH</name>
<protein>
    <submittedName>
        <fullName evidence="2">DUF2189 domain-containing protein</fullName>
    </submittedName>
</protein>
<dbReference type="AlphaFoldDB" id="A0AAW9RQ03"/>
<feature type="transmembrane region" description="Helical" evidence="1">
    <location>
        <begin position="71"/>
        <end position="90"/>
    </location>
</feature>
<keyword evidence="3" id="KW-1185">Reference proteome</keyword>
<sequence length="287" mass="30915">MTMTIRNPVEWAAGQVRTGARSVAGGVDLAHLIGDPRAQVLAVRKIGFADLKEAVAEGIDDFLAMPTHMMFLAMIYPLAGIFFARLMFGYDMLPLLYPFAAGFPLVGPFLAIGLYEMSRRRERGEDVTWRDAFGVLQSPSLAAIGALGLLLMILFLTWLVIALWLYQSLFGTTPPETAGAFVKDVLTTPEGWTLILAGNGIGFVFAVIVLSVSVVSFPLLLDRDVGAAIAVKTSVGAVLRNPLTMAVWGVFVAGTLLIGSLPLFVGLAIVVPVLAHSTWHLYRRIVA</sequence>
<dbReference type="EMBL" id="JAZHOF010000002">
    <property type="protein sequence ID" value="MEJ8570975.1"/>
    <property type="molecule type" value="Genomic_DNA"/>
</dbReference>
<evidence type="ECO:0000256" key="1">
    <source>
        <dbReference type="SAM" id="Phobius"/>
    </source>
</evidence>
<evidence type="ECO:0000313" key="3">
    <source>
        <dbReference type="Proteomes" id="UP001378188"/>
    </source>
</evidence>
<evidence type="ECO:0000313" key="2">
    <source>
        <dbReference type="EMBL" id="MEJ8570975.1"/>
    </source>
</evidence>
<dbReference type="Proteomes" id="UP001378188">
    <property type="component" value="Unassembled WGS sequence"/>
</dbReference>
<feature type="transmembrane region" description="Helical" evidence="1">
    <location>
        <begin position="140"/>
        <end position="166"/>
    </location>
</feature>
<accession>A0AAW9RQ03</accession>
<comment type="caution">
    <text evidence="2">The sequence shown here is derived from an EMBL/GenBank/DDBJ whole genome shotgun (WGS) entry which is preliminary data.</text>
</comment>
<gene>
    <name evidence="2" type="ORF">V3328_05800</name>
</gene>
<reference evidence="2 3" key="1">
    <citation type="submission" date="2024-02" db="EMBL/GenBank/DDBJ databases">
        <title>Genome analysis and characterization of Microbaculum marinisediminis sp. nov., isolated from marine sediment.</title>
        <authorList>
            <person name="Du Z.-J."/>
            <person name="Ye Y.-Q."/>
            <person name="Zhang Z.-R."/>
            <person name="Yuan S.-M."/>
            <person name="Zhang X.-Y."/>
        </authorList>
    </citation>
    <scope>NUCLEOTIDE SEQUENCE [LARGE SCALE GENOMIC DNA]</scope>
    <source>
        <strain evidence="2 3">SDUM1044001</strain>
    </source>
</reference>
<proteinExistence type="predicted"/>
<dbReference type="RefSeq" id="WP_340328666.1">
    <property type="nucleotide sequence ID" value="NZ_JAZHOF010000002.1"/>
</dbReference>
<keyword evidence="1" id="KW-0812">Transmembrane</keyword>
<keyword evidence="1" id="KW-1133">Transmembrane helix</keyword>